<dbReference type="InterPro" id="IPR019351">
    <property type="entry name" value="DUF2039"/>
</dbReference>
<dbReference type="EMBL" id="JANEYF010000250">
    <property type="protein sequence ID" value="KAJ8971134.1"/>
    <property type="molecule type" value="Genomic_DNA"/>
</dbReference>
<dbReference type="PANTHER" id="PTHR22876">
    <property type="entry name" value="ZGC:101016"/>
    <property type="match status" value="1"/>
</dbReference>
<dbReference type="AlphaFoldDB" id="A0AAV8ZU11"/>
<name>A0AAV8ZU11_9CUCU</name>
<proteinExistence type="predicted"/>
<evidence type="ECO:0000256" key="1">
    <source>
        <dbReference type="SAM" id="MobiDB-lite"/>
    </source>
</evidence>
<evidence type="ECO:0000313" key="3">
    <source>
        <dbReference type="Proteomes" id="UP001162156"/>
    </source>
</evidence>
<dbReference type="PANTHER" id="PTHR22876:SF5">
    <property type="entry name" value="CHROMOSOME 9 OPEN READING FRAME 85"/>
    <property type="match status" value="1"/>
</dbReference>
<gene>
    <name evidence="2" type="ORF">NQ314_000866</name>
</gene>
<dbReference type="Proteomes" id="UP001162156">
    <property type="component" value="Unassembled WGS sequence"/>
</dbReference>
<keyword evidence="3" id="KW-1185">Reference proteome</keyword>
<feature type="compositionally biased region" description="Acidic residues" evidence="1">
    <location>
        <begin position="89"/>
        <end position="114"/>
    </location>
</feature>
<feature type="region of interest" description="Disordered" evidence="1">
    <location>
        <begin position="84"/>
        <end position="114"/>
    </location>
</feature>
<organism evidence="2 3">
    <name type="scientific">Rhamnusium bicolor</name>
    <dbReference type="NCBI Taxonomy" id="1586634"/>
    <lineage>
        <taxon>Eukaryota</taxon>
        <taxon>Metazoa</taxon>
        <taxon>Ecdysozoa</taxon>
        <taxon>Arthropoda</taxon>
        <taxon>Hexapoda</taxon>
        <taxon>Insecta</taxon>
        <taxon>Pterygota</taxon>
        <taxon>Neoptera</taxon>
        <taxon>Endopterygota</taxon>
        <taxon>Coleoptera</taxon>
        <taxon>Polyphaga</taxon>
        <taxon>Cucujiformia</taxon>
        <taxon>Chrysomeloidea</taxon>
        <taxon>Cerambycidae</taxon>
        <taxon>Lepturinae</taxon>
        <taxon>Rhagiini</taxon>
        <taxon>Rhamnusium</taxon>
    </lineage>
</organism>
<reference evidence="2" key="1">
    <citation type="journal article" date="2023" name="Insect Mol. Biol.">
        <title>Genome sequencing provides insights into the evolution of gene families encoding plant cell wall-degrading enzymes in longhorned beetles.</title>
        <authorList>
            <person name="Shin N.R."/>
            <person name="Okamura Y."/>
            <person name="Kirsch R."/>
            <person name="Pauchet Y."/>
        </authorList>
    </citation>
    <scope>NUCLEOTIDE SEQUENCE</scope>
    <source>
        <strain evidence="2">RBIC_L_NR</strain>
    </source>
</reference>
<sequence>MCVECGKILGVCTKCCQSTEVIRAESSENEQAKLDNEMKALLQSLPERKKRTFIRYMNKKGTENNKNFSPEDEREDLLDKLNALKVNDNDLDDSEFDENDGDDSENEDLSDDGS</sequence>
<protein>
    <submittedName>
        <fullName evidence="2">Uncharacterized protein</fullName>
    </submittedName>
</protein>
<comment type="caution">
    <text evidence="2">The sequence shown here is derived from an EMBL/GenBank/DDBJ whole genome shotgun (WGS) entry which is preliminary data.</text>
</comment>
<evidence type="ECO:0000313" key="2">
    <source>
        <dbReference type="EMBL" id="KAJ8971134.1"/>
    </source>
</evidence>
<accession>A0AAV8ZU11</accession>